<evidence type="ECO:0000313" key="2">
    <source>
        <dbReference type="Proteomes" id="UP000279307"/>
    </source>
</evidence>
<gene>
    <name evidence="1" type="ORF">DMN91_003940</name>
</gene>
<sequence>MMARKFHRDSCAMFPLDESRARSTRYGNSQRGGILPLPLLVNKNYLTDVYGSSVSLNYTEAAFLRARGGFCGLHSLEGISSLCVEGSCETLDCNLGRPCLPESLIIALAHRGIKRKLVDRASWQSNTEQTDLALHGNFEITVVAATIPTTEFHSADGKPISKRKMDNLATSNIFRNRMSKCSAQLGDNKCRITDCTDRIVSFQLLALTIHECSVMDRGQRGLVQGPIRTTTVEKQGFLR</sequence>
<organism evidence="1 2">
    <name type="scientific">Ooceraea biroi</name>
    <name type="common">Clonal raider ant</name>
    <name type="synonym">Cerapachys biroi</name>
    <dbReference type="NCBI Taxonomy" id="2015173"/>
    <lineage>
        <taxon>Eukaryota</taxon>
        <taxon>Metazoa</taxon>
        <taxon>Ecdysozoa</taxon>
        <taxon>Arthropoda</taxon>
        <taxon>Hexapoda</taxon>
        <taxon>Insecta</taxon>
        <taxon>Pterygota</taxon>
        <taxon>Neoptera</taxon>
        <taxon>Endopterygota</taxon>
        <taxon>Hymenoptera</taxon>
        <taxon>Apocrita</taxon>
        <taxon>Aculeata</taxon>
        <taxon>Formicoidea</taxon>
        <taxon>Formicidae</taxon>
        <taxon>Dorylinae</taxon>
        <taxon>Ooceraea</taxon>
    </lineage>
</organism>
<name>A0A3L8DTM2_OOCBI</name>
<proteinExistence type="predicted"/>
<dbReference type="Proteomes" id="UP000279307">
    <property type="component" value="Chromosome 4"/>
</dbReference>
<reference evidence="1 2" key="1">
    <citation type="journal article" date="2018" name="Genome Res.">
        <title>The genomic architecture and molecular evolution of ant odorant receptors.</title>
        <authorList>
            <person name="McKenzie S.K."/>
            <person name="Kronauer D.J.C."/>
        </authorList>
    </citation>
    <scope>NUCLEOTIDE SEQUENCE [LARGE SCALE GENOMIC DNA]</scope>
    <source>
        <strain evidence="1">Clonal line C1</strain>
    </source>
</reference>
<accession>A0A3L8DTM2</accession>
<dbReference type="AlphaFoldDB" id="A0A3L8DTM2"/>
<dbReference type="EMBL" id="QOIP01000004">
    <property type="protein sequence ID" value="RLU23734.1"/>
    <property type="molecule type" value="Genomic_DNA"/>
</dbReference>
<comment type="caution">
    <text evidence="1">The sequence shown here is derived from an EMBL/GenBank/DDBJ whole genome shotgun (WGS) entry which is preliminary data.</text>
</comment>
<protein>
    <submittedName>
        <fullName evidence="1">Uncharacterized protein</fullName>
    </submittedName>
</protein>
<evidence type="ECO:0000313" key="1">
    <source>
        <dbReference type="EMBL" id="RLU23734.1"/>
    </source>
</evidence>